<evidence type="ECO:0000313" key="3">
    <source>
        <dbReference type="EMBL" id="RVT90022.1"/>
    </source>
</evidence>
<comment type="caution">
    <text evidence="3">The sequence shown here is derived from an EMBL/GenBank/DDBJ whole genome shotgun (WGS) entry which is preliminary data.</text>
</comment>
<dbReference type="OrthoDB" id="8410283at2"/>
<feature type="compositionally biased region" description="Low complexity" evidence="1">
    <location>
        <begin position="76"/>
        <end position="100"/>
    </location>
</feature>
<evidence type="ECO:0000313" key="4">
    <source>
        <dbReference type="Proteomes" id="UP000282957"/>
    </source>
</evidence>
<protein>
    <submittedName>
        <fullName evidence="3">Uncharacterized protein</fullName>
    </submittedName>
</protein>
<reference evidence="3 4" key="1">
    <citation type="submission" date="2019-01" db="EMBL/GenBank/DDBJ databases">
        <authorList>
            <person name="Chen W.-M."/>
        </authorList>
    </citation>
    <scope>NUCLEOTIDE SEQUENCE [LARGE SCALE GENOMIC DNA]</scope>
    <source>
        <strain evidence="3 4">CCP-6</strain>
    </source>
</reference>
<accession>A0A437LXA8</accession>
<gene>
    <name evidence="3" type="ORF">EOD42_24355</name>
</gene>
<sequence length="100" mass="9678">MTKTFALAALVLTVGLGAAGDAGAYERRASSTGPRGTSTVDASGWCNGGSCARSITRTGPGGNSVNRSGSASCADGSCTGTSTTTGPGGQTRTRTGSVTR</sequence>
<evidence type="ECO:0000256" key="1">
    <source>
        <dbReference type="SAM" id="MobiDB-lite"/>
    </source>
</evidence>
<feature type="region of interest" description="Disordered" evidence="1">
    <location>
        <begin position="22"/>
        <end position="43"/>
    </location>
</feature>
<dbReference type="AlphaFoldDB" id="A0A437LXA8"/>
<evidence type="ECO:0000256" key="2">
    <source>
        <dbReference type="SAM" id="SignalP"/>
    </source>
</evidence>
<dbReference type="EMBL" id="SACL01000015">
    <property type="protein sequence ID" value="RVT90022.1"/>
    <property type="molecule type" value="Genomic_DNA"/>
</dbReference>
<feature type="signal peptide" evidence="2">
    <location>
        <begin position="1"/>
        <end position="24"/>
    </location>
</feature>
<feature type="region of interest" description="Disordered" evidence="1">
    <location>
        <begin position="55"/>
        <end position="100"/>
    </location>
</feature>
<keyword evidence="2" id="KW-0732">Signal</keyword>
<feature type="compositionally biased region" description="Polar residues" evidence="1">
    <location>
        <begin position="30"/>
        <end position="41"/>
    </location>
</feature>
<keyword evidence="4" id="KW-1185">Reference proteome</keyword>
<proteinExistence type="predicted"/>
<feature type="chain" id="PRO_5019027880" evidence="2">
    <location>
        <begin position="25"/>
        <end position="100"/>
    </location>
</feature>
<organism evidence="3 4">
    <name type="scientific">Rhodovarius crocodyli</name>
    <dbReference type="NCBI Taxonomy" id="1979269"/>
    <lineage>
        <taxon>Bacteria</taxon>
        <taxon>Pseudomonadati</taxon>
        <taxon>Pseudomonadota</taxon>
        <taxon>Alphaproteobacteria</taxon>
        <taxon>Acetobacterales</taxon>
        <taxon>Roseomonadaceae</taxon>
        <taxon>Rhodovarius</taxon>
    </lineage>
</organism>
<feature type="compositionally biased region" description="Polar residues" evidence="1">
    <location>
        <begin position="55"/>
        <end position="71"/>
    </location>
</feature>
<dbReference type="Proteomes" id="UP000282957">
    <property type="component" value="Unassembled WGS sequence"/>
</dbReference>
<dbReference type="RefSeq" id="WP_127790204.1">
    <property type="nucleotide sequence ID" value="NZ_SACL01000015.1"/>
</dbReference>
<name>A0A437LXA8_9PROT</name>